<sequence length="279" mass="31370">MHLPTVTNENYFMPEIQMAYMGSSQFKAFRRCEAAALAELEGRYATPKTSAILVGAYVDAYFEGTLAAFKAQNPELFKRDGALKAEYAHAEKIISRLEADGLYMLLMSGQKQVVLTGEIAGVPYKIKIDSLLDADTCREIVERYPLTSEAMGFCEGAIVDQKIMRDTADVWSDEEWGMVPFARAWGYDIQGAIYQAVEGHMLPFILAVGTKEAEPNLDAIYIPDQELTAKLEEVRSLSPRYQAIKRHEIEPVSCGTCPYCISRKHLDRITDYRMVNEHA</sequence>
<dbReference type="InterPro" id="IPR024432">
    <property type="entry name" value="Put_RecE_PDDEXK-like_dom"/>
</dbReference>
<gene>
    <name evidence="3" type="ORF">C7373_11143</name>
</gene>
<keyword evidence="1" id="KW-0378">Hydrolase</keyword>
<proteinExistence type="predicted"/>
<dbReference type="AlphaFoldDB" id="A0A2U1BED2"/>
<evidence type="ECO:0000259" key="2">
    <source>
        <dbReference type="Pfam" id="PF12684"/>
    </source>
</evidence>
<reference evidence="3 4" key="1">
    <citation type="submission" date="2018-04" db="EMBL/GenBank/DDBJ databases">
        <title>Genomic Encyclopedia of Type Strains, Phase IV (KMG-IV): sequencing the most valuable type-strain genomes for metagenomic binning, comparative biology and taxonomic classification.</title>
        <authorList>
            <person name="Goeker M."/>
        </authorList>
    </citation>
    <scope>NUCLEOTIDE SEQUENCE [LARGE SCALE GENOMIC DNA]</scope>
    <source>
        <strain evidence="3 4">DSM 26588</strain>
    </source>
</reference>
<dbReference type="EMBL" id="QEKK01000011">
    <property type="protein sequence ID" value="PVY47040.1"/>
    <property type="molecule type" value="Genomic_DNA"/>
</dbReference>
<dbReference type="InterPro" id="IPR011604">
    <property type="entry name" value="PDDEXK-like_dom_sf"/>
</dbReference>
<evidence type="ECO:0000313" key="3">
    <source>
        <dbReference type="EMBL" id="PVY47040.1"/>
    </source>
</evidence>
<organism evidence="3 4">
    <name type="scientific">Intestinimonas butyriciproducens</name>
    <dbReference type="NCBI Taxonomy" id="1297617"/>
    <lineage>
        <taxon>Bacteria</taxon>
        <taxon>Bacillati</taxon>
        <taxon>Bacillota</taxon>
        <taxon>Clostridia</taxon>
        <taxon>Eubacteriales</taxon>
        <taxon>Intestinimonas</taxon>
    </lineage>
</organism>
<dbReference type="Proteomes" id="UP000245778">
    <property type="component" value="Unassembled WGS sequence"/>
</dbReference>
<feature type="domain" description="Putative exodeoxyribonuclease 8 PDDEXK-like" evidence="2">
    <location>
        <begin position="23"/>
        <end position="133"/>
    </location>
</feature>
<feature type="domain" description="Putative exodeoxyribonuclease 8 PDDEXK-like" evidence="2">
    <location>
        <begin position="155"/>
        <end position="262"/>
    </location>
</feature>
<dbReference type="Gene3D" id="3.90.320.10">
    <property type="match status" value="1"/>
</dbReference>
<name>A0A2U1BED2_9FIRM</name>
<comment type="caution">
    <text evidence="3">The sequence shown here is derived from an EMBL/GenBank/DDBJ whole genome shotgun (WGS) entry which is preliminary data.</text>
</comment>
<dbReference type="Pfam" id="PF12684">
    <property type="entry name" value="DUF3799"/>
    <property type="match status" value="2"/>
</dbReference>
<dbReference type="GO" id="GO:0016787">
    <property type="term" value="F:hydrolase activity"/>
    <property type="evidence" value="ECO:0007669"/>
    <property type="project" value="UniProtKB-KW"/>
</dbReference>
<protein>
    <submittedName>
        <fullName evidence="3">PDDEXK-like uncharacterized protein DUF3799</fullName>
    </submittedName>
</protein>
<evidence type="ECO:0000313" key="4">
    <source>
        <dbReference type="Proteomes" id="UP000245778"/>
    </source>
</evidence>
<accession>A0A2U1BED2</accession>
<evidence type="ECO:0000256" key="1">
    <source>
        <dbReference type="ARBA" id="ARBA00022801"/>
    </source>
</evidence>